<organism evidence="2 3">
    <name type="scientific">Aspergillus sclerotiicarbonarius (strain CBS 121057 / IBT 28362)</name>
    <dbReference type="NCBI Taxonomy" id="1448318"/>
    <lineage>
        <taxon>Eukaryota</taxon>
        <taxon>Fungi</taxon>
        <taxon>Dikarya</taxon>
        <taxon>Ascomycota</taxon>
        <taxon>Pezizomycotina</taxon>
        <taxon>Eurotiomycetes</taxon>
        <taxon>Eurotiomycetidae</taxon>
        <taxon>Eurotiales</taxon>
        <taxon>Aspergillaceae</taxon>
        <taxon>Aspergillus</taxon>
        <taxon>Aspergillus subgen. Circumdati</taxon>
    </lineage>
</organism>
<dbReference type="OrthoDB" id="3641074at2759"/>
<protein>
    <recommendedName>
        <fullName evidence="4">Mating alpha-pheromone PpgA</fullName>
    </recommendedName>
</protein>
<dbReference type="VEuPathDB" id="FungiDB:BO78DRAFT_309097"/>
<dbReference type="EMBL" id="KZ826330">
    <property type="protein sequence ID" value="PYI09055.1"/>
    <property type="molecule type" value="Genomic_DNA"/>
</dbReference>
<proteinExistence type="predicted"/>
<evidence type="ECO:0000256" key="1">
    <source>
        <dbReference type="SAM" id="SignalP"/>
    </source>
</evidence>
<accession>A0A319EN30</accession>
<keyword evidence="1" id="KW-0732">Signal</keyword>
<feature type="chain" id="PRO_5016424162" description="Mating alpha-pheromone PpgA" evidence="1">
    <location>
        <begin position="27"/>
        <end position="116"/>
    </location>
</feature>
<dbReference type="AlphaFoldDB" id="A0A319EN30"/>
<reference evidence="2 3" key="1">
    <citation type="submission" date="2018-02" db="EMBL/GenBank/DDBJ databases">
        <title>The genomes of Aspergillus section Nigri reveals drivers in fungal speciation.</title>
        <authorList>
            <consortium name="DOE Joint Genome Institute"/>
            <person name="Vesth T.C."/>
            <person name="Nybo J."/>
            <person name="Theobald S."/>
            <person name="Brandl J."/>
            <person name="Frisvad J.C."/>
            <person name="Nielsen K.F."/>
            <person name="Lyhne E.K."/>
            <person name="Kogle M.E."/>
            <person name="Kuo A."/>
            <person name="Riley R."/>
            <person name="Clum A."/>
            <person name="Nolan M."/>
            <person name="Lipzen A."/>
            <person name="Salamov A."/>
            <person name="Henrissat B."/>
            <person name="Wiebenga A."/>
            <person name="De vries R.P."/>
            <person name="Grigoriev I.V."/>
            <person name="Mortensen U.H."/>
            <person name="Andersen M.R."/>
            <person name="Baker S.E."/>
        </authorList>
    </citation>
    <scope>NUCLEOTIDE SEQUENCE [LARGE SCALE GENOMIC DNA]</scope>
    <source>
        <strain evidence="2 3">CBS 121057</strain>
    </source>
</reference>
<evidence type="ECO:0000313" key="3">
    <source>
        <dbReference type="Proteomes" id="UP000248423"/>
    </source>
</evidence>
<gene>
    <name evidence="2" type="ORF">BO78DRAFT_309097</name>
</gene>
<evidence type="ECO:0008006" key="4">
    <source>
        <dbReference type="Google" id="ProtNLM"/>
    </source>
</evidence>
<dbReference type="Proteomes" id="UP000248423">
    <property type="component" value="Unassembled WGS sequence"/>
</dbReference>
<keyword evidence="3" id="KW-1185">Reference proteome</keyword>
<sequence length="116" mass="12399">KLPLFTAKMKLVSLALAALAATTVQAAALQRWCYLPGQPCTMIKRAADASGEVKRSADALAEAIAEATPETLQKWCYLPGQPCTKIKRAVEAGSEVKRSADAFAEAMAAINEEDFQ</sequence>
<feature type="signal peptide" evidence="1">
    <location>
        <begin position="1"/>
        <end position="26"/>
    </location>
</feature>
<evidence type="ECO:0000313" key="2">
    <source>
        <dbReference type="EMBL" id="PYI09055.1"/>
    </source>
</evidence>
<name>A0A319EN30_ASPSB</name>
<feature type="non-terminal residue" evidence="2">
    <location>
        <position position="1"/>
    </location>
</feature>